<evidence type="ECO:0000256" key="1">
    <source>
        <dbReference type="SAM" id="MobiDB-lite"/>
    </source>
</evidence>
<dbReference type="InterPro" id="IPR025646">
    <property type="entry name" value="DUF4350"/>
</dbReference>
<evidence type="ECO:0000256" key="2">
    <source>
        <dbReference type="SAM" id="Phobius"/>
    </source>
</evidence>
<feature type="compositionally biased region" description="Basic and acidic residues" evidence="1">
    <location>
        <begin position="94"/>
        <end position="105"/>
    </location>
</feature>
<dbReference type="EMBL" id="JAUQSX010000005">
    <property type="protein sequence ID" value="MDO7847104.1"/>
    <property type="molecule type" value="Genomic_DNA"/>
</dbReference>
<feature type="compositionally biased region" description="Low complexity" evidence="1">
    <location>
        <begin position="141"/>
        <end position="168"/>
    </location>
</feature>
<protein>
    <recommendedName>
        <fullName evidence="3">DUF4350 domain-containing protein</fullName>
    </recommendedName>
</protein>
<dbReference type="Proteomes" id="UP001167796">
    <property type="component" value="Unassembled WGS sequence"/>
</dbReference>
<feature type="domain" description="DUF4350" evidence="3">
    <location>
        <begin position="187"/>
        <end position="341"/>
    </location>
</feature>
<dbReference type="RefSeq" id="WP_305011782.1">
    <property type="nucleotide sequence ID" value="NZ_JAUQSX010000005.1"/>
</dbReference>
<feature type="transmembrane region" description="Helical" evidence="2">
    <location>
        <begin position="379"/>
        <end position="396"/>
    </location>
</feature>
<keyword evidence="5" id="KW-1185">Reference proteome</keyword>
<feature type="region of interest" description="Disordered" evidence="1">
    <location>
        <begin position="94"/>
        <end position="182"/>
    </location>
</feature>
<evidence type="ECO:0000259" key="3">
    <source>
        <dbReference type="Pfam" id="PF14258"/>
    </source>
</evidence>
<proteinExistence type="predicted"/>
<evidence type="ECO:0000313" key="5">
    <source>
        <dbReference type="Proteomes" id="UP001167796"/>
    </source>
</evidence>
<keyword evidence="2" id="KW-1133">Transmembrane helix</keyword>
<sequence>MPQISTFRLYLLGVALLFAGYVTLEYNRPKPLDWRPTYINKDKIPYGTYVLYDQLPRLLGTDSVETVRLPVYSQLTGIAYDDAAPDYPSRQMREALRRAESRANEAAENDEAEEAEAPADSAGTAQAPDANDLASAHENTDSASADSAANAADTTATAPDSAASSVAEEWQDDEEEESTGAIPLRAGSANYLFINDDFELTRLDAQALLQYVARGNNAFVAARHFRSQRGMLRDSLGFQVKERELTSSKNLKGIFSIDSVDLRFTNPALARAHIRLPGVGVEQYLEVDSGRVGRTLATDARGHAVFVRIDYGRGHFYLCTAPVAFTNYNLLRPRTAGFAEAALAYLPARRAWWDEYMKQGPVGEQSLLRVVFAHEALRWAYYLCLFGGLLFVLVEARRRQRIIPTIKPLPNTTLLFTRTVASLYRQGSNHALIAEKKVALFMDYLRLRFQENSPDFADADFRERLSQKSGLPRPRVDELLRLVNFARTAPQMTDQQLLQLSKALSDFKREAGR</sequence>
<organism evidence="4 5">
    <name type="scientific">Hymenobacter mellowenesis</name>
    <dbReference type="NCBI Taxonomy" id="3063995"/>
    <lineage>
        <taxon>Bacteria</taxon>
        <taxon>Pseudomonadati</taxon>
        <taxon>Bacteroidota</taxon>
        <taxon>Cytophagia</taxon>
        <taxon>Cytophagales</taxon>
        <taxon>Hymenobacteraceae</taxon>
        <taxon>Hymenobacter</taxon>
    </lineage>
</organism>
<comment type="caution">
    <text evidence="4">The sequence shown here is derived from an EMBL/GenBank/DDBJ whole genome shotgun (WGS) entry which is preliminary data.</text>
</comment>
<accession>A0ABT9ABA2</accession>
<keyword evidence="2" id="KW-0812">Transmembrane</keyword>
<dbReference type="Pfam" id="PF14258">
    <property type="entry name" value="DUF4350"/>
    <property type="match status" value="1"/>
</dbReference>
<feature type="compositionally biased region" description="Acidic residues" evidence="1">
    <location>
        <begin position="107"/>
        <end position="117"/>
    </location>
</feature>
<keyword evidence="2" id="KW-0472">Membrane</keyword>
<feature type="transmembrane region" description="Helical" evidence="2">
    <location>
        <begin position="7"/>
        <end position="24"/>
    </location>
</feature>
<feature type="compositionally biased region" description="Acidic residues" evidence="1">
    <location>
        <begin position="169"/>
        <end position="178"/>
    </location>
</feature>
<reference evidence="4" key="1">
    <citation type="submission" date="2023-07" db="EMBL/GenBank/DDBJ databases">
        <authorList>
            <person name="Kim M.K."/>
        </authorList>
    </citation>
    <scope>NUCLEOTIDE SEQUENCE</scope>
    <source>
        <strain evidence="4">M29</strain>
    </source>
</reference>
<evidence type="ECO:0000313" key="4">
    <source>
        <dbReference type="EMBL" id="MDO7847104.1"/>
    </source>
</evidence>
<gene>
    <name evidence="4" type="ORF">Q5H92_12095</name>
</gene>
<name>A0ABT9ABA2_9BACT</name>